<dbReference type="EMBL" id="JAUEPU010000001">
    <property type="protein sequence ID" value="KAK0506492.1"/>
    <property type="molecule type" value="Genomic_DNA"/>
</dbReference>
<dbReference type="Gene3D" id="3.80.10.10">
    <property type="entry name" value="Ribonuclease Inhibitor"/>
    <property type="match status" value="1"/>
</dbReference>
<dbReference type="SUPFAM" id="SSF52047">
    <property type="entry name" value="RNI-like"/>
    <property type="match status" value="1"/>
</dbReference>
<dbReference type="SUPFAM" id="SSF81383">
    <property type="entry name" value="F-box domain"/>
    <property type="match status" value="1"/>
</dbReference>
<evidence type="ECO:0000313" key="2">
    <source>
        <dbReference type="Proteomes" id="UP001175228"/>
    </source>
</evidence>
<gene>
    <name evidence="1" type="ORF">EDD18DRAFT_1123646</name>
</gene>
<accession>A0AA39QP03</accession>
<dbReference type="Proteomes" id="UP001175228">
    <property type="component" value="Unassembled WGS sequence"/>
</dbReference>
<comment type="caution">
    <text evidence="1">The sequence shown here is derived from an EMBL/GenBank/DDBJ whole genome shotgun (WGS) entry which is preliminary data.</text>
</comment>
<sequence length="525" mass="59205">MAPCPSPSMSSAHALSSCPDIPKAISDDPRIQALLKSNSPSLETERVSLLATLFESSNLLSVLKEKIEHIQQTLNVLLDGQEKVTENLRTVETLLHPTRSIPDDILRHIFSFCVREIYDILRKRVTFNSLDSQNPPWTLFQVCRSWRRVALSTPTLWRCLSLDFEQYREPESVHLHQFMPVLHLQRARQCQLTIRLTSSKDVSSHPSIPILLTSIPYWKHLHIRIPAKSQVVLWNYRPYLESLHYLRIGLPNDHAASTIQVFDLARSLRVLDIDSILCRLFCPPDGGNGLTSLVIQGPFVKHIFSFLCKTPNLESLKLHLETSKPFERLNTPIKMPKLTNLLISESGAVPSSIAHFFESLELPTLSFLQFGLYNSNDSTVLVFPEILPHHLCCGIGELEVTAPKSKIDKSSLISLLTHITNMQHLTISAKIVGEGLLPALTRSGNNVVISPRLRTLDLRGSKRISDDEILLEMVESRMKGQEGNYGQEVGLEEVFLDDPLIFDDPLLVSRWQALQSNGLIVHDAD</sequence>
<dbReference type="AlphaFoldDB" id="A0AA39QP03"/>
<dbReference type="InterPro" id="IPR036047">
    <property type="entry name" value="F-box-like_dom_sf"/>
</dbReference>
<proteinExistence type="predicted"/>
<evidence type="ECO:0000313" key="1">
    <source>
        <dbReference type="EMBL" id="KAK0506492.1"/>
    </source>
</evidence>
<protein>
    <recommendedName>
        <fullName evidence="3">F-box domain-containing protein</fullName>
    </recommendedName>
</protein>
<evidence type="ECO:0008006" key="3">
    <source>
        <dbReference type="Google" id="ProtNLM"/>
    </source>
</evidence>
<reference evidence="1" key="1">
    <citation type="submission" date="2023-06" db="EMBL/GenBank/DDBJ databases">
        <authorList>
            <consortium name="Lawrence Berkeley National Laboratory"/>
            <person name="Ahrendt S."/>
            <person name="Sahu N."/>
            <person name="Indic B."/>
            <person name="Wong-Bajracharya J."/>
            <person name="Merenyi Z."/>
            <person name="Ke H.-M."/>
            <person name="Monk M."/>
            <person name="Kocsube S."/>
            <person name="Drula E."/>
            <person name="Lipzen A."/>
            <person name="Balint B."/>
            <person name="Henrissat B."/>
            <person name="Andreopoulos B."/>
            <person name="Martin F.M."/>
            <person name="Harder C.B."/>
            <person name="Rigling D."/>
            <person name="Ford K.L."/>
            <person name="Foster G.D."/>
            <person name="Pangilinan J."/>
            <person name="Papanicolaou A."/>
            <person name="Barry K."/>
            <person name="LaButti K."/>
            <person name="Viragh M."/>
            <person name="Koriabine M."/>
            <person name="Yan M."/>
            <person name="Riley R."/>
            <person name="Champramary S."/>
            <person name="Plett K.L."/>
            <person name="Tsai I.J."/>
            <person name="Slot J."/>
            <person name="Sipos G."/>
            <person name="Plett J."/>
            <person name="Nagy L.G."/>
            <person name="Grigoriev I.V."/>
        </authorList>
    </citation>
    <scope>NUCLEOTIDE SEQUENCE</scope>
    <source>
        <strain evidence="1">HWK02</strain>
    </source>
</reference>
<dbReference type="Gene3D" id="1.20.1280.50">
    <property type="match status" value="1"/>
</dbReference>
<organism evidence="1 2">
    <name type="scientific">Armillaria luteobubalina</name>
    <dbReference type="NCBI Taxonomy" id="153913"/>
    <lineage>
        <taxon>Eukaryota</taxon>
        <taxon>Fungi</taxon>
        <taxon>Dikarya</taxon>
        <taxon>Basidiomycota</taxon>
        <taxon>Agaricomycotina</taxon>
        <taxon>Agaricomycetes</taxon>
        <taxon>Agaricomycetidae</taxon>
        <taxon>Agaricales</taxon>
        <taxon>Marasmiineae</taxon>
        <taxon>Physalacriaceae</taxon>
        <taxon>Armillaria</taxon>
    </lineage>
</organism>
<name>A0AA39QP03_9AGAR</name>
<keyword evidence="2" id="KW-1185">Reference proteome</keyword>
<dbReference type="InterPro" id="IPR032675">
    <property type="entry name" value="LRR_dom_sf"/>
</dbReference>